<proteinExistence type="predicted"/>
<accession>A0ABU5UYP1</accession>
<reference evidence="1 2" key="1">
    <citation type="submission" date="2023-12" db="EMBL/GenBank/DDBJ databases">
        <title>Stenotrophomonas guangdongensis sp. nov., isolated from wilted pepper plants (Capsicum annuum).</title>
        <authorList>
            <person name="Qiu M."/>
            <person name="Li Y."/>
            <person name="Liu Q."/>
            <person name="Zhang X."/>
            <person name="Huang Y."/>
            <person name="Guo R."/>
            <person name="Hu M."/>
            <person name="Zhou J."/>
            <person name="Zhou X."/>
        </authorList>
    </citation>
    <scope>NUCLEOTIDE SEQUENCE [LARGE SCALE GENOMIC DNA]</scope>
    <source>
        <strain evidence="1 2">MH1</strain>
    </source>
</reference>
<feature type="non-terminal residue" evidence="1">
    <location>
        <position position="1"/>
    </location>
</feature>
<comment type="caution">
    <text evidence="1">The sequence shown here is derived from an EMBL/GenBank/DDBJ whole genome shotgun (WGS) entry which is preliminary data.</text>
</comment>
<keyword evidence="2" id="KW-1185">Reference proteome</keyword>
<sequence>GLPVAIEPAFIHRRRAKQRRINAPNGPGCSRLWIKMRSSDEGCLLIHSNLGISGFAGLRYAS</sequence>
<dbReference type="RefSeq" id="WP_323437739.1">
    <property type="nucleotide sequence ID" value="NZ_JAYFUH010000045.1"/>
</dbReference>
<evidence type="ECO:0000313" key="2">
    <source>
        <dbReference type="Proteomes" id="UP001301653"/>
    </source>
</evidence>
<gene>
    <name evidence="1" type="ORF">VA603_01525</name>
</gene>
<name>A0ABU5UYP1_9GAMM</name>
<dbReference type="Proteomes" id="UP001301653">
    <property type="component" value="Unassembled WGS sequence"/>
</dbReference>
<evidence type="ECO:0000313" key="1">
    <source>
        <dbReference type="EMBL" id="MEA5666219.1"/>
    </source>
</evidence>
<organism evidence="1 2">
    <name type="scientific">Stenotrophomonas capsici</name>
    <dbReference type="NCBI Taxonomy" id="3110230"/>
    <lineage>
        <taxon>Bacteria</taxon>
        <taxon>Pseudomonadati</taxon>
        <taxon>Pseudomonadota</taxon>
        <taxon>Gammaproteobacteria</taxon>
        <taxon>Lysobacterales</taxon>
        <taxon>Lysobacteraceae</taxon>
        <taxon>Stenotrophomonas</taxon>
    </lineage>
</organism>
<dbReference type="EMBL" id="JAYFUH010000045">
    <property type="protein sequence ID" value="MEA5666219.1"/>
    <property type="molecule type" value="Genomic_DNA"/>
</dbReference>
<protein>
    <submittedName>
        <fullName evidence="1">Uncharacterized protein</fullName>
    </submittedName>
</protein>